<keyword evidence="5 6" id="KW-0472">Membrane</keyword>
<keyword evidence="3 6" id="KW-0812">Transmembrane</keyword>
<dbReference type="GO" id="GO:0032472">
    <property type="term" value="P:Golgi calcium ion transport"/>
    <property type="evidence" value="ECO:0007669"/>
    <property type="project" value="TreeGrafter"/>
</dbReference>
<keyword evidence="6" id="KW-0732">Signal</keyword>
<feature type="transmembrane region" description="Helical" evidence="6">
    <location>
        <begin position="195"/>
        <end position="212"/>
    </location>
</feature>
<evidence type="ECO:0000256" key="3">
    <source>
        <dbReference type="ARBA" id="ARBA00022692"/>
    </source>
</evidence>
<dbReference type="GO" id="GO:0005384">
    <property type="term" value="F:manganese ion transmembrane transporter activity"/>
    <property type="evidence" value="ECO:0007669"/>
    <property type="project" value="TreeGrafter"/>
</dbReference>
<keyword evidence="4 6" id="KW-1133">Transmembrane helix</keyword>
<dbReference type="GO" id="GO:0005794">
    <property type="term" value="C:Golgi apparatus"/>
    <property type="evidence" value="ECO:0007669"/>
    <property type="project" value="TreeGrafter"/>
</dbReference>
<dbReference type="PROSITE" id="PS00018">
    <property type="entry name" value="EF_HAND_1"/>
    <property type="match status" value="1"/>
</dbReference>
<dbReference type="EMBL" id="HBFS01011470">
    <property type="protein sequence ID" value="CAD8914672.1"/>
    <property type="molecule type" value="Transcribed_RNA"/>
</dbReference>
<dbReference type="GO" id="GO:0015085">
    <property type="term" value="F:calcium ion transmembrane transporter activity"/>
    <property type="evidence" value="ECO:0007669"/>
    <property type="project" value="TreeGrafter"/>
</dbReference>
<reference evidence="7" key="1">
    <citation type="submission" date="2021-01" db="EMBL/GenBank/DDBJ databases">
        <authorList>
            <person name="Corre E."/>
            <person name="Pelletier E."/>
            <person name="Niang G."/>
            <person name="Scheremetjew M."/>
            <person name="Finn R."/>
            <person name="Kale V."/>
            <person name="Holt S."/>
            <person name="Cochrane G."/>
            <person name="Meng A."/>
            <person name="Brown T."/>
            <person name="Cohen L."/>
        </authorList>
    </citation>
    <scope>NUCLEOTIDE SEQUENCE</scope>
    <source>
        <strain evidence="7">Ms1</strain>
    </source>
</reference>
<proteinExistence type="inferred from homology"/>
<evidence type="ECO:0000256" key="4">
    <source>
        <dbReference type="ARBA" id="ARBA00022989"/>
    </source>
</evidence>
<feature type="transmembrane region" description="Helical" evidence="6">
    <location>
        <begin position="165"/>
        <end position="189"/>
    </location>
</feature>
<name>A0A7S1CD49_9STRA</name>
<dbReference type="GO" id="GO:0016020">
    <property type="term" value="C:membrane"/>
    <property type="evidence" value="ECO:0007669"/>
    <property type="project" value="UniProtKB-SubCell"/>
</dbReference>
<feature type="transmembrane region" description="Helical" evidence="6">
    <location>
        <begin position="137"/>
        <end position="158"/>
    </location>
</feature>
<evidence type="ECO:0000256" key="6">
    <source>
        <dbReference type="RuleBase" id="RU365102"/>
    </source>
</evidence>
<dbReference type="Pfam" id="PF01169">
    <property type="entry name" value="GDT1"/>
    <property type="match status" value="2"/>
</dbReference>
<feature type="transmembrane region" description="Helical" evidence="6">
    <location>
        <begin position="320"/>
        <end position="338"/>
    </location>
</feature>
<sequence length="344" mass="35276">MAASRSVLAVAVLALWAVAATTVAQVPGDVGAAPTGGAAAAAPVGGGADAWANKNAFDAAPAAAGPGAGAFGAPNGAGGSLRSAFPTVDANGDGCVDASEFADFERDHGLLENPVDSTVRELKKPALEFWASFGNSVIMIIVTELGDKTFFIAAILAMQYDRAPVFGGAIGALALMTALSAAIGWALPAILPKTYTHYAAVALFAYFGAKLLKEAREMKDGEPNEELEEAERELGVKDEDVENGKIRSAIKKTAWAVFTQTFTLTFLAEWGDRSQIATIALATAKDPMGVTLGGTIGHSLCTGLAVLGGKMLSSRISERTVLIAGGVLFCLFALHGLWAGSDDG</sequence>
<dbReference type="PANTHER" id="PTHR12608">
    <property type="entry name" value="TRANSMEMBRANE PROTEIN HTP-1 RELATED"/>
    <property type="match status" value="1"/>
</dbReference>
<evidence type="ECO:0000256" key="1">
    <source>
        <dbReference type="ARBA" id="ARBA00004141"/>
    </source>
</evidence>
<dbReference type="PANTHER" id="PTHR12608:SF1">
    <property type="entry name" value="TRANSMEMBRANE PROTEIN 165"/>
    <property type="match status" value="1"/>
</dbReference>
<evidence type="ECO:0000256" key="2">
    <source>
        <dbReference type="ARBA" id="ARBA00009190"/>
    </source>
</evidence>
<comment type="caution">
    <text evidence="6">Lacks conserved residue(s) required for the propagation of feature annotation.</text>
</comment>
<evidence type="ECO:0000313" key="7">
    <source>
        <dbReference type="EMBL" id="CAD8914672.1"/>
    </source>
</evidence>
<comment type="similarity">
    <text evidence="2 6">Belongs to the GDT1 family.</text>
</comment>
<feature type="signal peptide" evidence="6">
    <location>
        <begin position="1"/>
        <end position="24"/>
    </location>
</feature>
<dbReference type="PROSITE" id="PS01214">
    <property type="entry name" value="UPF0016"/>
    <property type="match status" value="1"/>
</dbReference>
<gene>
    <name evidence="7" type="ORF">BSP0115_LOCUS7925</name>
</gene>
<dbReference type="InterPro" id="IPR001727">
    <property type="entry name" value="GDT1-like"/>
</dbReference>
<comment type="subcellular location">
    <subcellularLocation>
        <location evidence="1 6">Membrane</location>
        <topology evidence="1 6">Multi-pass membrane protein</topology>
    </subcellularLocation>
</comment>
<dbReference type="AlphaFoldDB" id="A0A7S1CD49"/>
<dbReference type="GO" id="GO:0032468">
    <property type="term" value="P:Golgi calcium ion homeostasis"/>
    <property type="evidence" value="ECO:0007669"/>
    <property type="project" value="TreeGrafter"/>
</dbReference>
<protein>
    <recommendedName>
        <fullName evidence="6">GDT1 family protein</fullName>
    </recommendedName>
</protein>
<evidence type="ECO:0000256" key="5">
    <source>
        <dbReference type="ARBA" id="ARBA00023136"/>
    </source>
</evidence>
<dbReference type="InterPro" id="IPR018247">
    <property type="entry name" value="EF_Hand_1_Ca_BS"/>
</dbReference>
<dbReference type="SUPFAM" id="SSF103473">
    <property type="entry name" value="MFS general substrate transporter"/>
    <property type="match status" value="1"/>
</dbReference>
<organism evidence="7">
    <name type="scientific">Bicosoecida sp. CB-2014</name>
    <dbReference type="NCBI Taxonomy" id="1486930"/>
    <lineage>
        <taxon>Eukaryota</taxon>
        <taxon>Sar</taxon>
        <taxon>Stramenopiles</taxon>
        <taxon>Bigyra</taxon>
        <taxon>Opalozoa</taxon>
        <taxon>Bicosoecida</taxon>
    </lineage>
</organism>
<feature type="chain" id="PRO_5031601977" description="GDT1 family protein" evidence="6">
    <location>
        <begin position="25"/>
        <end position="344"/>
    </location>
</feature>
<accession>A0A7S1CD49</accession>
<dbReference type="InterPro" id="IPR049555">
    <property type="entry name" value="GDT1-like_CS"/>
</dbReference>
<dbReference type="InterPro" id="IPR036259">
    <property type="entry name" value="MFS_trans_sf"/>
</dbReference>